<dbReference type="AlphaFoldDB" id="A0A923JRR4"/>
<reference evidence="1" key="2">
    <citation type="submission" date="2020-07" db="EMBL/GenBank/DDBJ databases">
        <authorList>
            <person name="Lood C."/>
            <person name="Girard L."/>
        </authorList>
    </citation>
    <scope>NUCLEOTIDE SEQUENCE</scope>
    <source>
        <strain evidence="1">SWRI102</strain>
    </source>
</reference>
<accession>A0A923JRR4</accession>
<comment type="caution">
    <text evidence="1">The sequence shown here is derived from an EMBL/GenBank/DDBJ whole genome shotgun (WGS) entry which is preliminary data.</text>
</comment>
<sequence>MHLCISGFLPDEDEDDSLKFDLDLDEYFNDRIMQLLGHSSLNAMAVGEWLLTKDQIREISDIIGKPLPTDLDLFIGVLV</sequence>
<dbReference type="Proteomes" id="UP000659438">
    <property type="component" value="Unassembled WGS sequence"/>
</dbReference>
<dbReference type="RefSeq" id="WP_186644069.1">
    <property type="nucleotide sequence ID" value="NZ_JABWQX020000002.1"/>
</dbReference>
<proteinExistence type="predicted"/>
<dbReference type="EMBL" id="JABWQX020000002">
    <property type="protein sequence ID" value="MBV4553780.1"/>
    <property type="molecule type" value="Genomic_DNA"/>
</dbReference>
<dbReference type="NCBIfam" id="NF040643">
    <property type="entry name" value="S6_alt_immun"/>
    <property type="match status" value="1"/>
</dbReference>
<organism evidence="1">
    <name type="scientific">Pseudomonas marvdashtae</name>
    <dbReference type="NCBI Taxonomy" id="2745500"/>
    <lineage>
        <taxon>Bacteria</taxon>
        <taxon>Pseudomonadati</taxon>
        <taxon>Pseudomonadota</taxon>
        <taxon>Gammaproteobacteria</taxon>
        <taxon>Pseudomonadales</taxon>
        <taxon>Pseudomonadaceae</taxon>
        <taxon>Pseudomonas</taxon>
    </lineage>
</organism>
<gene>
    <name evidence="2" type="ORF">HU742_021795</name>
    <name evidence="1" type="ORF">HU742_17555</name>
</gene>
<name>A0A923JRR4_9PSED</name>
<keyword evidence="3" id="KW-1185">Reference proteome</keyword>
<protein>
    <submittedName>
        <fullName evidence="1">Uncharacterized protein</fullName>
    </submittedName>
</protein>
<dbReference type="EMBL" id="JABWQX010000006">
    <property type="protein sequence ID" value="MBC3397019.1"/>
    <property type="molecule type" value="Genomic_DNA"/>
</dbReference>
<evidence type="ECO:0000313" key="1">
    <source>
        <dbReference type="EMBL" id="MBC3397019.1"/>
    </source>
</evidence>
<dbReference type="InterPro" id="IPR049810">
    <property type="entry name" value="S6_alt_immun-like"/>
</dbReference>
<reference evidence="2" key="3">
    <citation type="submission" date="2021-06" db="EMBL/GenBank/DDBJ databases">
        <title>Updating the genus Pseudomonas: Description of 43 new species and partition of the Pseudomonas putida group.</title>
        <authorList>
            <person name="Girard L."/>
            <person name="Lood C."/>
            <person name="Vandamme P."/>
            <person name="Rokni-Zadeh H."/>
            <person name="Van Noort V."/>
            <person name="Hofte M."/>
            <person name="Lavigne R."/>
            <person name="De Mot R."/>
        </authorList>
    </citation>
    <scope>NUCLEOTIDE SEQUENCE</scope>
    <source>
        <strain evidence="2">SWRI102</strain>
    </source>
</reference>
<reference evidence="1 3" key="1">
    <citation type="journal article" date="2020" name="Microorganisms">
        <title>Reliable Identification of Environmental Pseudomonas Isolates Using the rpoD Gene.</title>
        <authorList>
            <consortium name="The Broad Institute Genome Sequencing Platform"/>
            <person name="Girard L."/>
            <person name="Lood C."/>
            <person name="Rokni-Zadeh H."/>
            <person name="van Noort V."/>
            <person name="Lavigne R."/>
            <person name="De Mot R."/>
        </authorList>
    </citation>
    <scope>NUCLEOTIDE SEQUENCE</scope>
    <source>
        <strain evidence="1 3">SWRI102</strain>
    </source>
</reference>
<evidence type="ECO:0000313" key="3">
    <source>
        <dbReference type="Proteomes" id="UP000659438"/>
    </source>
</evidence>
<evidence type="ECO:0000313" key="2">
    <source>
        <dbReference type="EMBL" id="MBV4553780.1"/>
    </source>
</evidence>